<evidence type="ECO:0000256" key="4">
    <source>
        <dbReference type="ARBA" id="ARBA00022827"/>
    </source>
</evidence>
<dbReference type="PRINTS" id="PR00368">
    <property type="entry name" value="FADPNR"/>
</dbReference>
<dbReference type="SUPFAM" id="SSF51905">
    <property type="entry name" value="FAD/NAD(P)-binding domain"/>
    <property type="match status" value="1"/>
</dbReference>
<dbReference type="SUPFAM" id="SSF55424">
    <property type="entry name" value="FAD/NAD-linked reductases, dimerisation (C-terminal) domain"/>
    <property type="match status" value="1"/>
</dbReference>
<dbReference type="InterPro" id="IPR016156">
    <property type="entry name" value="FAD/NAD-linked_Rdtase_dimer_sf"/>
</dbReference>
<reference evidence="9 10" key="1">
    <citation type="journal article" date="2014" name="Appl. Environ. Microbiol.">
        <title>Genomic encyclopedia of type strains of the genus Bifidobacterium.</title>
        <authorList>
            <person name="Milani C."/>
            <person name="Lugli G.A."/>
            <person name="Duranti S."/>
            <person name="Turroni F."/>
            <person name="Bottacini F."/>
            <person name="Mangifesta M."/>
            <person name="Sanchez B."/>
            <person name="Viappiani A."/>
            <person name="Mancabelli L."/>
            <person name="Taminiau B."/>
            <person name="Delcenserie V."/>
            <person name="Barrangou R."/>
            <person name="Margolles A."/>
            <person name="van Sinderen D."/>
            <person name="Ventura M."/>
        </authorList>
    </citation>
    <scope>NUCLEOTIDE SEQUENCE [LARGE SCALE GENOMIC DNA]</scope>
    <source>
        <strain evidence="9 10">DSM 19703</strain>
    </source>
</reference>
<dbReference type="PANTHER" id="PTHR43429:SF1">
    <property type="entry name" value="NAD(P)H SULFUR OXIDOREDUCTASE (COA-DEPENDENT)"/>
    <property type="match status" value="1"/>
</dbReference>
<dbReference type="RefSeq" id="WP_044086511.1">
    <property type="nucleotide sequence ID" value="NZ_ATLK01000001.1"/>
</dbReference>
<dbReference type="InterPro" id="IPR023753">
    <property type="entry name" value="FAD/NAD-binding_dom"/>
</dbReference>
<evidence type="ECO:0000256" key="5">
    <source>
        <dbReference type="ARBA" id="ARBA00023002"/>
    </source>
</evidence>
<keyword evidence="3" id="KW-0285">Flavoprotein</keyword>
<evidence type="ECO:0000256" key="6">
    <source>
        <dbReference type="ARBA" id="ARBA00023284"/>
    </source>
</evidence>
<dbReference type="eggNOG" id="COG0446">
    <property type="taxonomic scope" value="Bacteria"/>
</dbReference>
<proteinExistence type="inferred from homology"/>
<evidence type="ECO:0000313" key="9">
    <source>
        <dbReference type="EMBL" id="KFF30997.1"/>
    </source>
</evidence>
<evidence type="ECO:0000256" key="2">
    <source>
        <dbReference type="ARBA" id="ARBA00009130"/>
    </source>
</evidence>
<keyword evidence="10" id="KW-1185">Reference proteome</keyword>
<organism evidence="9 10">
    <name type="scientific">Bifidobacterium bombi DSM 19703</name>
    <dbReference type="NCBI Taxonomy" id="1341695"/>
    <lineage>
        <taxon>Bacteria</taxon>
        <taxon>Bacillati</taxon>
        <taxon>Actinomycetota</taxon>
        <taxon>Actinomycetes</taxon>
        <taxon>Bifidobacteriales</taxon>
        <taxon>Bifidobacteriaceae</taxon>
        <taxon>Bifidobacterium</taxon>
    </lineage>
</organism>
<dbReference type="EC" id="1.6.99.3" evidence="9"/>
<dbReference type="EMBL" id="ATLK01000001">
    <property type="protein sequence ID" value="KFF30997.1"/>
    <property type="molecule type" value="Genomic_DNA"/>
</dbReference>
<name>A0A080N238_9BIFI</name>
<keyword evidence="4" id="KW-0274">FAD</keyword>
<dbReference type="InterPro" id="IPR004099">
    <property type="entry name" value="Pyr_nucl-diS_OxRdtase_dimer"/>
</dbReference>
<dbReference type="Gene3D" id="3.30.390.30">
    <property type="match status" value="1"/>
</dbReference>
<gene>
    <name evidence="9" type="ORF">BBOMB_0326</name>
</gene>
<evidence type="ECO:0000256" key="3">
    <source>
        <dbReference type="ARBA" id="ARBA00022630"/>
    </source>
</evidence>
<dbReference type="STRING" id="1341695.BBOMB_0326"/>
<evidence type="ECO:0000313" key="10">
    <source>
        <dbReference type="Proteomes" id="UP000028730"/>
    </source>
</evidence>
<feature type="domain" description="Pyridine nucleotide-disulphide oxidoreductase dimerisation" evidence="7">
    <location>
        <begin position="345"/>
        <end position="446"/>
    </location>
</feature>
<keyword evidence="6" id="KW-0676">Redox-active center</keyword>
<comment type="cofactor">
    <cofactor evidence="1">
        <name>FAD</name>
        <dbReference type="ChEBI" id="CHEBI:57692"/>
    </cofactor>
</comment>
<feature type="domain" description="FAD/NAD(P)-binding" evidence="8">
    <location>
        <begin position="3"/>
        <end position="322"/>
    </location>
</feature>
<evidence type="ECO:0000256" key="1">
    <source>
        <dbReference type="ARBA" id="ARBA00001974"/>
    </source>
</evidence>
<dbReference type="Pfam" id="PF07992">
    <property type="entry name" value="Pyr_redox_2"/>
    <property type="match status" value="1"/>
</dbReference>
<dbReference type="Pfam" id="PF02852">
    <property type="entry name" value="Pyr_redox_dim"/>
    <property type="match status" value="1"/>
</dbReference>
<dbReference type="Gene3D" id="3.50.50.60">
    <property type="entry name" value="FAD/NAD(P)-binding domain"/>
    <property type="match status" value="2"/>
</dbReference>
<evidence type="ECO:0000259" key="7">
    <source>
        <dbReference type="Pfam" id="PF02852"/>
    </source>
</evidence>
<accession>A0A080N238</accession>
<comment type="caution">
    <text evidence="9">The sequence shown here is derived from an EMBL/GenBank/DDBJ whole genome shotgun (WGS) entry which is preliminary data.</text>
</comment>
<dbReference type="Proteomes" id="UP000028730">
    <property type="component" value="Unassembled WGS sequence"/>
</dbReference>
<dbReference type="InterPro" id="IPR050260">
    <property type="entry name" value="FAD-bd_OxRdtase"/>
</dbReference>
<evidence type="ECO:0000259" key="8">
    <source>
        <dbReference type="Pfam" id="PF07992"/>
    </source>
</evidence>
<dbReference type="OrthoDB" id="9802028at2"/>
<dbReference type="AlphaFoldDB" id="A0A080N238"/>
<dbReference type="GO" id="GO:0016491">
    <property type="term" value="F:oxidoreductase activity"/>
    <property type="evidence" value="ECO:0007669"/>
    <property type="project" value="UniProtKB-KW"/>
</dbReference>
<sequence>MVKVAVIGCTHAGTQATVSMLRDHPDWSVDVFERNDTISFISAAIAPWVGGEVSDTTEMFCFSPEQLKKLGARMHMLTEVVDVNINESSLTAKDMRTGKTTRYNFDKLVVASGSKPAIPAIQGIDAGRKNGKILTCKNYHDAELIVQKAENIKSVIVVGAGYIGSELAEQFSSKGVQTTLIDALPHILGNEYDADVISKAEDEFKSHGVTLALNQKVVAFHQNTGRNGVDESQITAVTELGSYNADLVIMGVGLIPNTSFISSQLHTLGYGAIIVDDFMRASNVNGEILTNVFAAGDCATVHFNPTDSDEYRPLVSSALRQGILAGKNIAGPVEAYMGTQGTTAVKLYDMCLASSGLTLERAKRRHINAASTTITTDYRSSFMPANTPVTATLIWRKSGVKQILGAQFAAKHDISMAADLISAAIQANFTVRQLAGLDQFYQPNFSKPINFISEVASKALTQGK</sequence>
<comment type="similarity">
    <text evidence="2">Belongs to the class-III pyridine nucleotide-disulfide oxidoreductase family.</text>
</comment>
<dbReference type="InterPro" id="IPR036188">
    <property type="entry name" value="FAD/NAD-bd_sf"/>
</dbReference>
<dbReference type="PRINTS" id="PR00469">
    <property type="entry name" value="PNDRDTASEII"/>
</dbReference>
<protein>
    <submittedName>
        <fullName evidence="9">NADH oxidase, pyridine nucleotide-disulfide oxidoreductase</fullName>
        <ecNumber evidence="9">1.6.99.3</ecNumber>
    </submittedName>
</protein>
<keyword evidence="5 9" id="KW-0560">Oxidoreductase</keyword>
<dbReference type="PANTHER" id="PTHR43429">
    <property type="entry name" value="PYRIDINE NUCLEOTIDE-DISULFIDE OXIDOREDUCTASE DOMAIN-CONTAINING"/>
    <property type="match status" value="1"/>
</dbReference>